<dbReference type="Proteomes" id="UP000236291">
    <property type="component" value="Unassembled WGS sequence"/>
</dbReference>
<proteinExistence type="predicted"/>
<reference evidence="2 3" key="1">
    <citation type="journal article" date="2014" name="Am. J. Bot.">
        <title>Genome assembly and annotation for red clover (Trifolium pratense; Fabaceae).</title>
        <authorList>
            <person name="Istvanek J."/>
            <person name="Jaros M."/>
            <person name="Krenek A."/>
            <person name="Repkova J."/>
        </authorList>
    </citation>
    <scope>NUCLEOTIDE SEQUENCE [LARGE SCALE GENOMIC DNA]</scope>
    <source>
        <strain evidence="3">cv. Tatra</strain>
        <tissue evidence="2">Young leaves</tissue>
    </source>
</reference>
<comment type="caution">
    <text evidence="2">The sequence shown here is derived from an EMBL/GenBank/DDBJ whole genome shotgun (WGS) entry which is preliminary data.</text>
</comment>
<reference evidence="2 3" key="2">
    <citation type="journal article" date="2017" name="Front. Plant Sci.">
        <title>Gene Classification and Mining of Molecular Markers Useful in Red Clover (Trifolium pratense) Breeding.</title>
        <authorList>
            <person name="Istvanek J."/>
            <person name="Dluhosova J."/>
            <person name="Dluhos P."/>
            <person name="Patkova L."/>
            <person name="Nedelnik J."/>
            <person name="Repkova J."/>
        </authorList>
    </citation>
    <scope>NUCLEOTIDE SEQUENCE [LARGE SCALE GENOMIC DNA]</scope>
    <source>
        <strain evidence="3">cv. Tatra</strain>
        <tissue evidence="2">Young leaves</tissue>
    </source>
</reference>
<evidence type="ECO:0000256" key="1">
    <source>
        <dbReference type="SAM" id="MobiDB-lite"/>
    </source>
</evidence>
<feature type="compositionally biased region" description="Acidic residues" evidence="1">
    <location>
        <begin position="39"/>
        <end position="50"/>
    </location>
</feature>
<accession>A0A2K3NCM8</accession>
<gene>
    <name evidence="2" type="ORF">L195_g024071</name>
</gene>
<dbReference type="EMBL" id="ASHM01019337">
    <property type="protein sequence ID" value="PNY00784.1"/>
    <property type="molecule type" value="Genomic_DNA"/>
</dbReference>
<organism evidence="2 3">
    <name type="scientific">Trifolium pratense</name>
    <name type="common">Red clover</name>
    <dbReference type="NCBI Taxonomy" id="57577"/>
    <lineage>
        <taxon>Eukaryota</taxon>
        <taxon>Viridiplantae</taxon>
        <taxon>Streptophyta</taxon>
        <taxon>Embryophyta</taxon>
        <taxon>Tracheophyta</taxon>
        <taxon>Spermatophyta</taxon>
        <taxon>Magnoliopsida</taxon>
        <taxon>eudicotyledons</taxon>
        <taxon>Gunneridae</taxon>
        <taxon>Pentapetalae</taxon>
        <taxon>rosids</taxon>
        <taxon>fabids</taxon>
        <taxon>Fabales</taxon>
        <taxon>Fabaceae</taxon>
        <taxon>Papilionoideae</taxon>
        <taxon>50 kb inversion clade</taxon>
        <taxon>NPAAA clade</taxon>
        <taxon>Hologalegina</taxon>
        <taxon>IRL clade</taxon>
        <taxon>Trifolieae</taxon>
        <taxon>Trifolium</taxon>
    </lineage>
</organism>
<feature type="region of interest" description="Disordered" evidence="1">
    <location>
        <begin position="27"/>
        <end position="50"/>
    </location>
</feature>
<protein>
    <submittedName>
        <fullName evidence="2">Uncharacterized protein</fullName>
    </submittedName>
</protein>
<evidence type="ECO:0000313" key="3">
    <source>
        <dbReference type="Proteomes" id="UP000236291"/>
    </source>
</evidence>
<evidence type="ECO:0000313" key="2">
    <source>
        <dbReference type="EMBL" id="PNY00784.1"/>
    </source>
</evidence>
<sequence>MTVDLEDRKLSVDRVIHALEAEVIEEGRMEGDGAAGEDVLVEDSDESASI</sequence>
<dbReference type="AlphaFoldDB" id="A0A2K3NCM8"/>
<name>A0A2K3NCM8_TRIPR</name>